<organism evidence="1 2">
    <name type="scientific">Cystoisospora suis</name>
    <dbReference type="NCBI Taxonomy" id="483139"/>
    <lineage>
        <taxon>Eukaryota</taxon>
        <taxon>Sar</taxon>
        <taxon>Alveolata</taxon>
        <taxon>Apicomplexa</taxon>
        <taxon>Conoidasida</taxon>
        <taxon>Coccidia</taxon>
        <taxon>Eucoccidiorida</taxon>
        <taxon>Eimeriorina</taxon>
        <taxon>Sarcocystidae</taxon>
        <taxon>Cystoisospora</taxon>
    </lineage>
</organism>
<dbReference type="VEuPathDB" id="ToxoDB:CSUI_004316"/>
<proteinExistence type="predicted"/>
<keyword evidence="2" id="KW-1185">Reference proteome</keyword>
<dbReference type="RefSeq" id="XP_067923518.1">
    <property type="nucleotide sequence ID" value="XM_068064509.1"/>
</dbReference>
<evidence type="ECO:0000313" key="2">
    <source>
        <dbReference type="Proteomes" id="UP000221165"/>
    </source>
</evidence>
<reference evidence="1 2" key="1">
    <citation type="journal article" date="2017" name="Int. J. Parasitol.">
        <title>The genome of the protozoan parasite Cystoisospora suis and a reverse vaccinology approach to identify vaccine candidates.</title>
        <authorList>
            <person name="Palmieri N."/>
            <person name="Shrestha A."/>
            <person name="Ruttkowski B."/>
            <person name="Beck T."/>
            <person name="Vogl C."/>
            <person name="Tomley F."/>
            <person name="Blake D.P."/>
            <person name="Joachim A."/>
        </authorList>
    </citation>
    <scope>NUCLEOTIDE SEQUENCE [LARGE SCALE GENOMIC DNA]</scope>
    <source>
        <strain evidence="1 2">Wien I</strain>
    </source>
</reference>
<dbReference type="EMBL" id="MIGC01001996">
    <property type="protein sequence ID" value="PHJ21839.1"/>
    <property type="molecule type" value="Genomic_DNA"/>
</dbReference>
<protein>
    <submittedName>
        <fullName evidence="1">Uncharacterized protein</fullName>
    </submittedName>
</protein>
<dbReference type="GeneID" id="94427720"/>
<sequence length="136" mass="15277">MSLSMLFRPLPEAHLRRSRTTQLPSYVSARKRLRWPGVSARIPLYGVTYVWEQGPVQAFSGLQKRYPRGLKRSVKECHGACGVGIPACKVAPKGADISAITCFMCEETQELQRKQALSARRAVSLLSRRAYIKLET</sequence>
<dbReference type="AlphaFoldDB" id="A0A2C6KZ69"/>
<accession>A0A2C6KZ69</accession>
<gene>
    <name evidence="1" type="ORF">CSUI_004316</name>
</gene>
<dbReference type="Proteomes" id="UP000221165">
    <property type="component" value="Unassembled WGS sequence"/>
</dbReference>
<name>A0A2C6KZ69_9APIC</name>
<comment type="caution">
    <text evidence="1">The sequence shown here is derived from an EMBL/GenBank/DDBJ whole genome shotgun (WGS) entry which is preliminary data.</text>
</comment>
<evidence type="ECO:0000313" key="1">
    <source>
        <dbReference type="EMBL" id="PHJ21839.1"/>
    </source>
</evidence>